<evidence type="ECO:0000256" key="1">
    <source>
        <dbReference type="SAM" id="SignalP"/>
    </source>
</evidence>
<accession>A0ABQ5Q6F9</accession>
<dbReference type="Proteomes" id="UP001165089">
    <property type="component" value="Unassembled WGS sequence"/>
</dbReference>
<feature type="signal peptide" evidence="1">
    <location>
        <begin position="1"/>
        <end position="23"/>
    </location>
</feature>
<keyword evidence="3" id="KW-1185">Reference proteome</keyword>
<name>A0ABQ5Q6F9_9BACT</name>
<evidence type="ECO:0000313" key="2">
    <source>
        <dbReference type="EMBL" id="GLH70268.1"/>
    </source>
</evidence>
<evidence type="ECO:0008006" key="4">
    <source>
        <dbReference type="Google" id="ProtNLM"/>
    </source>
</evidence>
<comment type="caution">
    <text evidence="2">The sequence shown here is derived from an EMBL/GenBank/DDBJ whole genome shotgun (WGS) entry which is preliminary data.</text>
</comment>
<organism evidence="2 3">
    <name type="scientific">Geothrix rubra</name>
    <dbReference type="NCBI Taxonomy" id="2927977"/>
    <lineage>
        <taxon>Bacteria</taxon>
        <taxon>Pseudomonadati</taxon>
        <taxon>Acidobacteriota</taxon>
        <taxon>Holophagae</taxon>
        <taxon>Holophagales</taxon>
        <taxon>Holophagaceae</taxon>
        <taxon>Geothrix</taxon>
    </lineage>
</organism>
<keyword evidence="1" id="KW-0732">Signal</keyword>
<reference evidence="2 3" key="1">
    <citation type="journal article" date="2023" name="Antonie Van Leeuwenhoek">
        <title>Mesoterricola silvestris gen. nov., sp. nov., Mesoterricola sediminis sp. nov., Geothrix oryzae sp. nov., Geothrix edaphica sp. nov., Geothrix rubra sp. nov., and Geothrix limicola sp. nov., six novel members of Acidobacteriota isolated from soils.</title>
        <authorList>
            <person name="Itoh H."/>
            <person name="Sugisawa Y."/>
            <person name="Mise K."/>
            <person name="Xu Z."/>
            <person name="Kuniyasu M."/>
            <person name="Ushijima N."/>
            <person name="Kawano K."/>
            <person name="Kobayashi E."/>
            <person name="Shiratori Y."/>
            <person name="Masuda Y."/>
            <person name="Senoo K."/>
        </authorList>
    </citation>
    <scope>NUCLEOTIDE SEQUENCE [LARGE SCALE GENOMIC DNA]</scope>
    <source>
        <strain evidence="2 3">Red803</strain>
    </source>
</reference>
<protein>
    <recommendedName>
        <fullName evidence="4">Nuclear transport factor 2 family protein</fullName>
    </recommendedName>
</protein>
<proteinExistence type="predicted"/>
<dbReference type="EMBL" id="BSDD01000003">
    <property type="protein sequence ID" value="GLH70268.1"/>
    <property type="molecule type" value="Genomic_DNA"/>
</dbReference>
<sequence>MIRRPVRLAALALAPAALLSAQGKPQPLQPAPPAAPVPPLRAELAAGEAASPEALVNALYAFISGPAGQKRDLAKIRALFHATARVEVAGNHPEKGAFLRVIELEPFLAFAVPQWETGFFEQAAAAPVVKRWQGLAQVWTPYAIRRTAGGPVAFTGVNALQCAWDGKRWWITHLAFESAAAVPPPKP</sequence>
<gene>
    <name evidence="2" type="ORF">GETHPA_18010</name>
</gene>
<feature type="chain" id="PRO_5045752312" description="Nuclear transport factor 2 family protein" evidence="1">
    <location>
        <begin position="24"/>
        <end position="187"/>
    </location>
</feature>
<evidence type="ECO:0000313" key="3">
    <source>
        <dbReference type="Proteomes" id="UP001165089"/>
    </source>
</evidence>
<dbReference type="RefSeq" id="WP_285724832.1">
    <property type="nucleotide sequence ID" value="NZ_BSDD01000003.1"/>
</dbReference>